<comment type="caution">
    <text evidence="2">The sequence shown here is derived from an EMBL/GenBank/DDBJ whole genome shotgun (WGS) entry which is preliminary data.</text>
</comment>
<gene>
    <name evidence="2" type="ORF">D5S18_25710</name>
</gene>
<dbReference type="EMBL" id="QZFU01000036">
    <property type="protein sequence ID" value="RJO70621.1"/>
    <property type="molecule type" value="Genomic_DNA"/>
</dbReference>
<keyword evidence="3" id="KW-1185">Reference proteome</keyword>
<proteinExistence type="predicted"/>
<reference evidence="2 3" key="1">
    <citation type="submission" date="2018-09" db="EMBL/GenBank/DDBJ databases">
        <title>YIM PH21274 draft genome.</title>
        <authorList>
            <person name="Miao C."/>
        </authorList>
    </citation>
    <scope>NUCLEOTIDE SEQUENCE [LARGE SCALE GENOMIC DNA]</scope>
    <source>
        <strain evidence="2 3">YIM PH 21724</strain>
    </source>
</reference>
<protein>
    <recommendedName>
        <fullName evidence="1">Herpesvirus thymidine kinase C-terminal domain-containing protein</fullName>
    </recommendedName>
</protein>
<accession>A0A3A4KAK9</accession>
<evidence type="ECO:0000313" key="2">
    <source>
        <dbReference type="EMBL" id="RJO70621.1"/>
    </source>
</evidence>
<organism evidence="2 3">
    <name type="scientific">Nocardia panacis</name>
    <dbReference type="NCBI Taxonomy" id="2340916"/>
    <lineage>
        <taxon>Bacteria</taxon>
        <taxon>Bacillati</taxon>
        <taxon>Actinomycetota</taxon>
        <taxon>Actinomycetes</taxon>
        <taxon>Mycobacteriales</taxon>
        <taxon>Nocardiaceae</taxon>
        <taxon>Nocardia</taxon>
    </lineage>
</organism>
<evidence type="ECO:0000259" key="1">
    <source>
        <dbReference type="Pfam" id="PF08465"/>
    </source>
</evidence>
<sequence>MGHGSLRQAESPQIPCVWTAVWTQRRRNLAIKPLTCCYSVSGGGHIR</sequence>
<feature type="domain" description="Herpesvirus thymidine kinase C-terminal" evidence="1">
    <location>
        <begin position="14"/>
        <end position="33"/>
    </location>
</feature>
<dbReference type="GO" id="GO:0005524">
    <property type="term" value="F:ATP binding"/>
    <property type="evidence" value="ECO:0007669"/>
    <property type="project" value="InterPro"/>
</dbReference>
<dbReference type="Pfam" id="PF08465">
    <property type="entry name" value="Herpes_TK_C"/>
    <property type="match status" value="1"/>
</dbReference>
<evidence type="ECO:0000313" key="3">
    <source>
        <dbReference type="Proteomes" id="UP000266677"/>
    </source>
</evidence>
<dbReference type="InterPro" id="IPR013672">
    <property type="entry name" value="Herpes_TK_C"/>
</dbReference>
<dbReference type="GO" id="GO:0004797">
    <property type="term" value="F:thymidine kinase activity"/>
    <property type="evidence" value="ECO:0007669"/>
    <property type="project" value="InterPro"/>
</dbReference>
<dbReference type="Proteomes" id="UP000266677">
    <property type="component" value="Unassembled WGS sequence"/>
</dbReference>
<name>A0A3A4KAK9_9NOCA</name>
<dbReference type="AlphaFoldDB" id="A0A3A4KAK9"/>